<keyword evidence="2" id="KW-1185">Reference proteome</keyword>
<organism evidence="1 2">
    <name type="scientific">Mya arenaria</name>
    <name type="common">Soft-shell clam</name>
    <dbReference type="NCBI Taxonomy" id="6604"/>
    <lineage>
        <taxon>Eukaryota</taxon>
        <taxon>Metazoa</taxon>
        <taxon>Spiralia</taxon>
        <taxon>Lophotrochozoa</taxon>
        <taxon>Mollusca</taxon>
        <taxon>Bivalvia</taxon>
        <taxon>Autobranchia</taxon>
        <taxon>Heteroconchia</taxon>
        <taxon>Euheterodonta</taxon>
        <taxon>Imparidentia</taxon>
        <taxon>Neoheterodontei</taxon>
        <taxon>Myida</taxon>
        <taxon>Myoidea</taxon>
        <taxon>Myidae</taxon>
        <taxon>Mya</taxon>
    </lineage>
</organism>
<accession>A0ABY7GDK6</accession>
<evidence type="ECO:0000313" key="1">
    <source>
        <dbReference type="EMBL" id="WAR29276.1"/>
    </source>
</evidence>
<proteinExistence type="predicted"/>
<evidence type="ECO:0000313" key="2">
    <source>
        <dbReference type="Proteomes" id="UP001164746"/>
    </source>
</evidence>
<sequence>MSEEDLDIHVLMIPLMQLMKITHDNAYRGEAMHMPHTCVTYVMLLLQRKFVYGNIENTHSRYYISV</sequence>
<reference evidence="1" key="1">
    <citation type="submission" date="2022-11" db="EMBL/GenBank/DDBJ databases">
        <title>Centuries of genome instability and evolution in soft-shell clam transmissible cancer (bioRxiv).</title>
        <authorList>
            <person name="Hart S.F.M."/>
            <person name="Yonemitsu M.A."/>
            <person name="Giersch R.M."/>
            <person name="Beal B.F."/>
            <person name="Arriagada G."/>
            <person name="Davis B.W."/>
            <person name="Ostrander E.A."/>
            <person name="Goff S.P."/>
            <person name="Metzger M.J."/>
        </authorList>
    </citation>
    <scope>NUCLEOTIDE SEQUENCE</scope>
    <source>
        <strain evidence="1">MELC-2E11</strain>
        <tissue evidence="1">Siphon/mantle</tissue>
    </source>
</reference>
<name>A0ABY7GDK6_MYAAR</name>
<gene>
    <name evidence="1" type="ORF">MAR_002844</name>
</gene>
<dbReference type="EMBL" id="CP111027">
    <property type="protein sequence ID" value="WAR29276.1"/>
    <property type="molecule type" value="Genomic_DNA"/>
</dbReference>
<dbReference type="Proteomes" id="UP001164746">
    <property type="component" value="Chromosome 16"/>
</dbReference>
<protein>
    <submittedName>
        <fullName evidence="1">Uncharacterized protein</fullName>
    </submittedName>
</protein>